<feature type="site" description="Deprotonates C-terminal active site Cys" evidence="3">
    <location>
        <position position="24"/>
    </location>
</feature>
<protein>
    <recommendedName>
        <fullName evidence="2">Thioredoxin</fullName>
    </recommendedName>
</protein>
<dbReference type="PROSITE" id="PS00194">
    <property type="entry name" value="THIOREDOXIN_1"/>
    <property type="match status" value="1"/>
</dbReference>
<keyword evidence="7" id="KW-1185">Reference proteome</keyword>
<dbReference type="InterPro" id="IPR017937">
    <property type="entry name" value="Thioredoxin_CS"/>
</dbReference>
<feature type="site" description="Contributes to redox potential value" evidence="3">
    <location>
        <position position="31"/>
    </location>
</feature>
<dbReference type="AlphaFoldDB" id="A0A9W4WI34"/>
<evidence type="ECO:0000256" key="3">
    <source>
        <dbReference type="PIRSR" id="PIRSR000077-1"/>
    </source>
</evidence>
<gene>
    <name evidence="6" type="ORF">FWILDA_LOCUS1068</name>
</gene>
<dbReference type="EMBL" id="CAMKVN010000091">
    <property type="protein sequence ID" value="CAI2163440.1"/>
    <property type="molecule type" value="Genomic_DNA"/>
</dbReference>
<accession>A0A9W4WI34</accession>
<evidence type="ECO:0000259" key="5">
    <source>
        <dbReference type="PROSITE" id="PS51352"/>
    </source>
</evidence>
<dbReference type="CDD" id="cd02947">
    <property type="entry name" value="TRX_family"/>
    <property type="match status" value="1"/>
</dbReference>
<feature type="site" description="Contributes to redox potential value" evidence="3">
    <location>
        <position position="32"/>
    </location>
</feature>
<evidence type="ECO:0000256" key="4">
    <source>
        <dbReference type="PIRSR" id="PIRSR000077-4"/>
    </source>
</evidence>
<dbReference type="FunFam" id="3.40.30.10:FF:000245">
    <property type="entry name" value="Thioredoxin"/>
    <property type="match status" value="1"/>
</dbReference>
<proteinExistence type="inferred from homology"/>
<name>A0A9W4WI34_9GLOM</name>
<keyword evidence="1 4" id="KW-1015">Disulfide bond</keyword>
<keyword evidence="4" id="KW-0676">Redox-active center</keyword>
<dbReference type="InterPro" id="IPR013766">
    <property type="entry name" value="Thioredoxin_domain"/>
</dbReference>
<evidence type="ECO:0000313" key="6">
    <source>
        <dbReference type="EMBL" id="CAI2163440.1"/>
    </source>
</evidence>
<dbReference type="Gene3D" id="3.40.30.10">
    <property type="entry name" value="Glutaredoxin"/>
    <property type="match status" value="1"/>
</dbReference>
<evidence type="ECO:0000256" key="1">
    <source>
        <dbReference type="ARBA" id="ARBA00023157"/>
    </source>
</evidence>
<organism evidence="6 7">
    <name type="scientific">Funneliformis geosporum</name>
    <dbReference type="NCBI Taxonomy" id="1117311"/>
    <lineage>
        <taxon>Eukaryota</taxon>
        <taxon>Fungi</taxon>
        <taxon>Fungi incertae sedis</taxon>
        <taxon>Mucoromycota</taxon>
        <taxon>Glomeromycotina</taxon>
        <taxon>Glomeromycetes</taxon>
        <taxon>Glomerales</taxon>
        <taxon>Glomeraceae</taxon>
        <taxon>Funneliformis</taxon>
    </lineage>
</organism>
<dbReference type="PRINTS" id="PR00421">
    <property type="entry name" value="THIOREDOXIN"/>
</dbReference>
<dbReference type="PROSITE" id="PS51352">
    <property type="entry name" value="THIOREDOXIN_2"/>
    <property type="match status" value="1"/>
</dbReference>
<comment type="caution">
    <text evidence="6">The sequence shown here is derived from an EMBL/GenBank/DDBJ whole genome shotgun (WGS) entry which is preliminary data.</text>
</comment>
<feature type="disulfide bond" description="Redox-active" evidence="4">
    <location>
        <begin position="30"/>
        <end position="33"/>
    </location>
</feature>
<feature type="domain" description="Thioredoxin" evidence="5">
    <location>
        <begin position="1"/>
        <end position="106"/>
    </location>
</feature>
<dbReference type="SUPFAM" id="SSF52833">
    <property type="entry name" value="Thioredoxin-like"/>
    <property type="match status" value="1"/>
</dbReference>
<feature type="active site" description="Nucleophile" evidence="3">
    <location>
        <position position="33"/>
    </location>
</feature>
<dbReference type="NCBIfam" id="TIGR01068">
    <property type="entry name" value="thioredoxin"/>
    <property type="match status" value="1"/>
</dbReference>
<dbReference type="GO" id="GO:0015035">
    <property type="term" value="F:protein-disulfide reductase activity"/>
    <property type="evidence" value="ECO:0007669"/>
    <property type="project" value="InterPro"/>
</dbReference>
<dbReference type="Proteomes" id="UP001153678">
    <property type="component" value="Unassembled WGS sequence"/>
</dbReference>
<comment type="similarity">
    <text evidence="2">Belongs to the thioredoxin family.</text>
</comment>
<dbReference type="InterPro" id="IPR005746">
    <property type="entry name" value="Thioredoxin"/>
</dbReference>
<dbReference type="OrthoDB" id="2121326at2759"/>
<evidence type="ECO:0000313" key="7">
    <source>
        <dbReference type="Proteomes" id="UP001153678"/>
    </source>
</evidence>
<evidence type="ECO:0000256" key="2">
    <source>
        <dbReference type="PIRNR" id="PIRNR000077"/>
    </source>
</evidence>
<feature type="active site" description="Nucleophile" evidence="3">
    <location>
        <position position="30"/>
    </location>
</feature>
<dbReference type="PANTHER" id="PTHR46115">
    <property type="entry name" value="THIOREDOXIN-LIKE PROTEIN 1"/>
    <property type="match status" value="1"/>
</dbReference>
<dbReference type="InterPro" id="IPR036249">
    <property type="entry name" value="Thioredoxin-like_sf"/>
</dbReference>
<reference evidence="6" key="1">
    <citation type="submission" date="2022-08" db="EMBL/GenBank/DDBJ databases">
        <authorList>
            <person name="Kallberg Y."/>
            <person name="Tangrot J."/>
            <person name="Rosling A."/>
        </authorList>
    </citation>
    <scope>NUCLEOTIDE SEQUENCE</scope>
    <source>
        <strain evidence="6">Wild A</strain>
    </source>
</reference>
<sequence length="108" mass="12584">MPIIVDSQEQFDKFITNGKLVIVDFWADWCGPCRMITPKFDELSKTYPEVIFLKVNTDEHEKLMQEQEIKSLPTFRFFKDGKTIKDADVIGADPRKLEKMIKEQLGLS</sequence>
<dbReference type="Pfam" id="PF00085">
    <property type="entry name" value="Thioredoxin"/>
    <property type="match status" value="1"/>
</dbReference>
<dbReference type="PIRSF" id="PIRSF000077">
    <property type="entry name" value="Thioredoxin"/>
    <property type="match status" value="1"/>
</dbReference>